<comment type="caution">
    <text evidence="1">The sequence shown here is derived from an EMBL/GenBank/DDBJ whole genome shotgun (WGS) entry which is preliminary data.</text>
</comment>
<dbReference type="EMBL" id="CM044701">
    <property type="protein sequence ID" value="KAI5683167.1"/>
    <property type="molecule type" value="Genomic_DNA"/>
</dbReference>
<organism evidence="1 2">
    <name type="scientific">Catharanthus roseus</name>
    <name type="common">Madagascar periwinkle</name>
    <name type="synonym">Vinca rosea</name>
    <dbReference type="NCBI Taxonomy" id="4058"/>
    <lineage>
        <taxon>Eukaryota</taxon>
        <taxon>Viridiplantae</taxon>
        <taxon>Streptophyta</taxon>
        <taxon>Embryophyta</taxon>
        <taxon>Tracheophyta</taxon>
        <taxon>Spermatophyta</taxon>
        <taxon>Magnoliopsida</taxon>
        <taxon>eudicotyledons</taxon>
        <taxon>Gunneridae</taxon>
        <taxon>Pentapetalae</taxon>
        <taxon>asterids</taxon>
        <taxon>lamiids</taxon>
        <taxon>Gentianales</taxon>
        <taxon>Apocynaceae</taxon>
        <taxon>Rauvolfioideae</taxon>
        <taxon>Vinceae</taxon>
        <taxon>Catharanthinae</taxon>
        <taxon>Catharanthus</taxon>
    </lineage>
</organism>
<protein>
    <submittedName>
        <fullName evidence="1">Uncharacterized protein</fullName>
    </submittedName>
</protein>
<proteinExistence type="predicted"/>
<keyword evidence="2" id="KW-1185">Reference proteome</keyword>
<evidence type="ECO:0000313" key="2">
    <source>
        <dbReference type="Proteomes" id="UP001060085"/>
    </source>
</evidence>
<name>A0ACC0CDY8_CATRO</name>
<dbReference type="Proteomes" id="UP001060085">
    <property type="component" value="Linkage Group LG01"/>
</dbReference>
<sequence>MAEGTVGPTAKRQRRPNVRLGDIGGDASLSYDNHPHQQRRGSSKQHYQRKQYHAPGKGSKHKSNETLALTLVESKNGENNIENEGEDNERDLDLDKVAIGSWKTFRRASKTKRGREGSVRKRVRSNWVSSKIDENEKLLTSGDEGDADGEGEGDFNLDNDDGTNRDFQSENTEEEVEEKNGSPVHSFEDNDVDLNGEREGGNARGVEFHNKSQRRLNRVSDEMEAPSDTIGKNGVKVWLEQLGLGRYAPVFEIHEVDDEVLPMLTLEDLKDMGINVVGSRRKMYCSIQKLNREFW</sequence>
<gene>
    <name evidence="1" type="ORF">M9H77_04395</name>
</gene>
<evidence type="ECO:0000313" key="1">
    <source>
        <dbReference type="EMBL" id="KAI5683167.1"/>
    </source>
</evidence>
<reference evidence="2" key="1">
    <citation type="journal article" date="2023" name="Nat. Plants">
        <title>Single-cell RNA sequencing provides a high-resolution roadmap for understanding the multicellular compartmentation of specialized metabolism.</title>
        <authorList>
            <person name="Sun S."/>
            <person name="Shen X."/>
            <person name="Li Y."/>
            <person name="Li Y."/>
            <person name="Wang S."/>
            <person name="Li R."/>
            <person name="Zhang H."/>
            <person name="Shen G."/>
            <person name="Guo B."/>
            <person name="Wei J."/>
            <person name="Xu J."/>
            <person name="St-Pierre B."/>
            <person name="Chen S."/>
            <person name="Sun C."/>
        </authorList>
    </citation>
    <scope>NUCLEOTIDE SEQUENCE [LARGE SCALE GENOMIC DNA]</scope>
</reference>
<accession>A0ACC0CDY8</accession>